<keyword evidence="2" id="KW-0633">Potassium transport</keyword>
<dbReference type="NCBIfam" id="NF007031">
    <property type="entry name" value="PRK09496.1-2"/>
    <property type="match status" value="1"/>
</dbReference>
<keyword evidence="4" id="KW-0520">NAD</keyword>
<dbReference type="Gene3D" id="3.30.70.1450">
    <property type="entry name" value="Regulator of K+ conductance, C-terminal domain"/>
    <property type="match status" value="1"/>
</dbReference>
<dbReference type="PROSITE" id="PS51201">
    <property type="entry name" value="RCK_N"/>
    <property type="match status" value="1"/>
</dbReference>
<evidence type="ECO:0000256" key="4">
    <source>
        <dbReference type="ARBA" id="ARBA00023027"/>
    </source>
</evidence>
<gene>
    <name evidence="8" type="ORF">METZ01_LOCUS110853</name>
</gene>
<dbReference type="InterPro" id="IPR006037">
    <property type="entry name" value="RCK_C"/>
</dbReference>
<protein>
    <recommendedName>
        <fullName evidence="9">RCK C-terminal domain-containing protein</fullName>
    </recommendedName>
</protein>
<feature type="non-terminal residue" evidence="8">
    <location>
        <position position="1"/>
    </location>
</feature>
<dbReference type="PRINTS" id="PR00335">
    <property type="entry name" value="KUPTAKETRKA"/>
</dbReference>
<evidence type="ECO:0000259" key="6">
    <source>
        <dbReference type="PROSITE" id="PS51201"/>
    </source>
</evidence>
<dbReference type="InterPro" id="IPR036721">
    <property type="entry name" value="RCK_C_sf"/>
</dbReference>
<dbReference type="PANTHER" id="PTHR43833">
    <property type="entry name" value="POTASSIUM CHANNEL PROTEIN 2-RELATED-RELATED"/>
    <property type="match status" value="1"/>
</dbReference>
<sequence>NTVIVGLLRNGGLTTPKLNDKLIVGDTAYIICPTELAKRNLSIFGKGEEDARRVVLVGGGLIGEEVALLIEKKTENISLRIIENNQERAEYLSEKLEKSLIILGSGVDRDILKEAEIANTEILISLTDSDETNFLSAALAKSDGCKKILALLNNKDFQNLIESVDIGNFIDPKAITVSSILMHIRRGHIRRLHTLSDGSAEIIEGEVSASSDMVGPTIQELDLPKGLRIGGIFRDNKVIMPQGDTKIKEGDYVTIFSITDKVHDVEQFFRVSASYY</sequence>
<dbReference type="GO" id="GO:0005886">
    <property type="term" value="C:plasma membrane"/>
    <property type="evidence" value="ECO:0007669"/>
    <property type="project" value="InterPro"/>
</dbReference>
<evidence type="ECO:0000313" key="8">
    <source>
        <dbReference type="EMBL" id="SVA57999.1"/>
    </source>
</evidence>
<dbReference type="Pfam" id="PF02254">
    <property type="entry name" value="TrkA_N"/>
    <property type="match status" value="1"/>
</dbReference>
<evidence type="ECO:0000256" key="2">
    <source>
        <dbReference type="ARBA" id="ARBA00022538"/>
    </source>
</evidence>
<dbReference type="Gene3D" id="3.40.50.720">
    <property type="entry name" value="NAD(P)-binding Rossmann-like Domain"/>
    <property type="match status" value="1"/>
</dbReference>
<dbReference type="InterPro" id="IPR050721">
    <property type="entry name" value="Trk_Ktr_HKT_K-transport"/>
</dbReference>
<evidence type="ECO:0000256" key="3">
    <source>
        <dbReference type="ARBA" id="ARBA00022958"/>
    </source>
</evidence>
<accession>A0A381WZM3</accession>
<dbReference type="EMBL" id="UINC01013421">
    <property type="protein sequence ID" value="SVA57999.1"/>
    <property type="molecule type" value="Genomic_DNA"/>
</dbReference>
<dbReference type="SUPFAM" id="SSF51735">
    <property type="entry name" value="NAD(P)-binding Rossmann-fold domains"/>
    <property type="match status" value="1"/>
</dbReference>
<dbReference type="AlphaFoldDB" id="A0A381WZM3"/>
<keyword evidence="3" id="KW-0630">Potassium</keyword>
<evidence type="ECO:0000259" key="7">
    <source>
        <dbReference type="PROSITE" id="PS51202"/>
    </source>
</evidence>
<name>A0A381WZM3_9ZZZZ</name>
<reference evidence="8" key="1">
    <citation type="submission" date="2018-05" db="EMBL/GenBank/DDBJ databases">
        <authorList>
            <person name="Lanie J.A."/>
            <person name="Ng W.-L."/>
            <person name="Kazmierczak K.M."/>
            <person name="Andrzejewski T.M."/>
            <person name="Davidsen T.M."/>
            <person name="Wayne K.J."/>
            <person name="Tettelin H."/>
            <person name="Glass J.I."/>
            <person name="Rusch D."/>
            <person name="Podicherti R."/>
            <person name="Tsui H.-C.T."/>
            <person name="Winkler M.E."/>
        </authorList>
    </citation>
    <scope>NUCLEOTIDE SEQUENCE</scope>
</reference>
<dbReference type="InterPro" id="IPR003148">
    <property type="entry name" value="RCK_N"/>
</dbReference>
<keyword evidence="5" id="KW-0406">Ion transport</keyword>
<dbReference type="SUPFAM" id="SSF116726">
    <property type="entry name" value="TrkA C-terminal domain-like"/>
    <property type="match status" value="1"/>
</dbReference>
<evidence type="ECO:0000256" key="5">
    <source>
        <dbReference type="ARBA" id="ARBA00023065"/>
    </source>
</evidence>
<dbReference type="InterPro" id="IPR036291">
    <property type="entry name" value="NAD(P)-bd_dom_sf"/>
</dbReference>
<evidence type="ECO:0008006" key="9">
    <source>
        <dbReference type="Google" id="ProtNLM"/>
    </source>
</evidence>
<dbReference type="Pfam" id="PF02080">
    <property type="entry name" value="TrkA_C"/>
    <property type="match status" value="1"/>
</dbReference>
<dbReference type="GO" id="GO:0015079">
    <property type="term" value="F:potassium ion transmembrane transporter activity"/>
    <property type="evidence" value="ECO:0007669"/>
    <property type="project" value="InterPro"/>
</dbReference>
<dbReference type="PROSITE" id="PS51202">
    <property type="entry name" value="RCK_C"/>
    <property type="match status" value="1"/>
</dbReference>
<organism evidence="8">
    <name type="scientific">marine metagenome</name>
    <dbReference type="NCBI Taxonomy" id="408172"/>
    <lineage>
        <taxon>unclassified sequences</taxon>
        <taxon>metagenomes</taxon>
        <taxon>ecological metagenomes</taxon>
    </lineage>
</organism>
<evidence type="ECO:0000256" key="1">
    <source>
        <dbReference type="ARBA" id="ARBA00022448"/>
    </source>
</evidence>
<feature type="domain" description="RCK N-terminal" evidence="6">
    <location>
        <begin position="51"/>
        <end position="179"/>
    </location>
</feature>
<proteinExistence type="predicted"/>
<dbReference type="PANTHER" id="PTHR43833:SF5">
    <property type="entry name" value="TRK SYSTEM POTASSIUM UPTAKE PROTEIN TRKA"/>
    <property type="match status" value="1"/>
</dbReference>
<keyword evidence="1" id="KW-0813">Transport</keyword>
<dbReference type="InterPro" id="IPR006036">
    <property type="entry name" value="K_uptake_TrkA"/>
</dbReference>
<feature type="domain" description="RCK C-terminal" evidence="7">
    <location>
        <begin position="190"/>
        <end position="271"/>
    </location>
</feature>